<feature type="transmembrane region" description="Helical" evidence="1">
    <location>
        <begin position="142"/>
        <end position="166"/>
    </location>
</feature>
<dbReference type="PANTHER" id="PTHR36833">
    <property type="entry name" value="SLR0610 PROTEIN-RELATED"/>
    <property type="match status" value="1"/>
</dbReference>
<dbReference type="KEGG" id="faf:OE104_11100"/>
<gene>
    <name evidence="2" type="ORF">OE104_11100</name>
</gene>
<feature type="transmembrane region" description="Helical" evidence="1">
    <location>
        <begin position="26"/>
        <end position="51"/>
    </location>
</feature>
<dbReference type="InterPro" id="IPR010390">
    <property type="entry name" value="ABC-2_transporter-like"/>
</dbReference>
<dbReference type="AlphaFoldDB" id="A0A9E8LT46"/>
<evidence type="ECO:0000313" key="3">
    <source>
        <dbReference type="Proteomes" id="UP001164718"/>
    </source>
</evidence>
<accession>A0A9E8LT46</accession>
<proteinExistence type="predicted"/>
<evidence type="ECO:0000256" key="1">
    <source>
        <dbReference type="SAM" id="Phobius"/>
    </source>
</evidence>
<keyword evidence="1" id="KW-0472">Membrane</keyword>
<feature type="transmembrane region" description="Helical" evidence="1">
    <location>
        <begin position="57"/>
        <end position="76"/>
    </location>
</feature>
<name>A0A9E8LT46_9BACI</name>
<keyword evidence="1" id="KW-1133">Transmembrane helix</keyword>
<organism evidence="2 3">
    <name type="scientific">Fervidibacillus albus</name>
    <dbReference type="NCBI Taxonomy" id="2980026"/>
    <lineage>
        <taxon>Bacteria</taxon>
        <taxon>Bacillati</taxon>
        <taxon>Bacillota</taxon>
        <taxon>Bacilli</taxon>
        <taxon>Bacillales</taxon>
        <taxon>Bacillaceae</taxon>
        <taxon>Fervidibacillus</taxon>
    </lineage>
</organism>
<feature type="transmembrane region" description="Helical" evidence="1">
    <location>
        <begin position="118"/>
        <end position="136"/>
    </location>
</feature>
<sequence length="260" mass="30456">MKRYMTLYYHYVRLAFKSLFVYRMDFLIGSFGFILSTGALFFSLFILFNYVEEIGGWTYWEVVFLFAYTSLARAIWDTFMFNMMSLSTKVIDGSFDLYLTRPISALFQLLFEKIDPDTIGELLFSFFLTIVCLYKFEILFDVKMGLLFCGFLFSSVLAFSAIHLVVNALSFWIMETRAVNFIIWRLDELIQYPISIYPKWLQKILILIPFAFCGYFPVSQLINVEHSLYVYMTLIAGPVVFCVALLVWNQGMRKYQSTGS</sequence>
<protein>
    <submittedName>
        <fullName evidence="2">ABC-2 family transporter protein</fullName>
    </submittedName>
</protein>
<keyword evidence="1" id="KW-0812">Transmembrane</keyword>
<keyword evidence="3" id="KW-1185">Reference proteome</keyword>
<feature type="transmembrane region" description="Helical" evidence="1">
    <location>
        <begin position="228"/>
        <end position="248"/>
    </location>
</feature>
<dbReference type="Proteomes" id="UP001164718">
    <property type="component" value="Chromosome"/>
</dbReference>
<dbReference type="Pfam" id="PF06182">
    <property type="entry name" value="ABC2_membrane_6"/>
    <property type="match status" value="1"/>
</dbReference>
<dbReference type="PANTHER" id="PTHR36833:SF1">
    <property type="entry name" value="INTEGRAL MEMBRANE TRANSPORT PROTEIN"/>
    <property type="match status" value="1"/>
</dbReference>
<dbReference type="EMBL" id="CP106878">
    <property type="protein sequence ID" value="WAA09132.1"/>
    <property type="molecule type" value="Genomic_DNA"/>
</dbReference>
<feature type="transmembrane region" description="Helical" evidence="1">
    <location>
        <begin position="204"/>
        <end position="222"/>
    </location>
</feature>
<evidence type="ECO:0000313" key="2">
    <source>
        <dbReference type="EMBL" id="WAA09132.1"/>
    </source>
</evidence>
<reference evidence="2" key="1">
    <citation type="submission" date="2022-09" db="EMBL/GenBank/DDBJ databases">
        <title>Complete Genomes of Fervidibacillus albus and Fervidibacillus halotolerans isolated from tidal flat sediments.</title>
        <authorList>
            <person name="Kwon K.K."/>
            <person name="Yang S.-H."/>
            <person name="Park M.J."/>
            <person name="Oh H.-M."/>
        </authorList>
    </citation>
    <scope>NUCLEOTIDE SEQUENCE</scope>
    <source>
        <strain evidence="2">MEBiC13591</strain>
    </source>
</reference>
<dbReference type="RefSeq" id="WP_275416917.1">
    <property type="nucleotide sequence ID" value="NZ_CP106878.1"/>
</dbReference>